<feature type="compositionally biased region" description="Basic and acidic residues" evidence="1">
    <location>
        <begin position="155"/>
        <end position="164"/>
    </location>
</feature>
<dbReference type="GO" id="GO:0005884">
    <property type="term" value="C:actin filament"/>
    <property type="evidence" value="ECO:0007669"/>
    <property type="project" value="TreeGrafter"/>
</dbReference>
<reference evidence="3 4" key="1">
    <citation type="journal article" date="2012" name="BMC Genomics">
        <title>Sequencing the genome of Marssonina brunnea reveals fungus-poplar co-evolution.</title>
        <authorList>
            <person name="Zhu S."/>
            <person name="Cao Y.-Z."/>
            <person name="Jiang C."/>
            <person name="Tan B.-Y."/>
            <person name="Wang Z."/>
            <person name="Feng S."/>
            <person name="Zhang L."/>
            <person name="Su X.-H."/>
            <person name="Brejova B."/>
            <person name="Vinar T."/>
            <person name="Xu M."/>
            <person name="Wang M.-X."/>
            <person name="Zhang S.-G."/>
            <person name="Huang M.-R."/>
            <person name="Wu R."/>
            <person name="Zhou Y."/>
        </authorList>
    </citation>
    <scope>NUCLEOTIDE SEQUENCE [LARGE SCALE GENOMIC DNA]</scope>
    <source>
        <strain evidence="3 4">MB_m1</strain>
    </source>
</reference>
<gene>
    <name evidence="3" type="ORF">MBM_01449</name>
</gene>
<feature type="compositionally biased region" description="Basic residues" evidence="1">
    <location>
        <begin position="278"/>
        <end position="290"/>
    </location>
</feature>
<feature type="compositionally biased region" description="Acidic residues" evidence="1">
    <location>
        <begin position="103"/>
        <end position="138"/>
    </location>
</feature>
<feature type="region of interest" description="Disordered" evidence="1">
    <location>
        <begin position="1"/>
        <end position="73"/>
    </location>
</feature>
<dbReference type="AlphaFoldDB" id="K1X6N4"/>
<dbReference type="GO" id="GO:0030041">
    <property type="term" value="P:actin filament polymerization"/>
    <property type="evidence" value="ECO:0007669"/>
    <property type="project" value="TreeGrafter"/>
</dbReference>
<dbReference type="HOGENOM" id="CLU_346493_0_0_1"/>
<feature type="compositionally biased region" description="Low complexity" evidence="1">
    <location>
        <begin position="225"/>
        <end position="247"/>
    </location>
</feature>
<proteinExistence type="predicted"/>
<accession>K1X6N4</accession>
<feature type="compositionally biased region" description="Polar residues" evidence="1">
    <location>
        <begin position="1"/>
        <end position="18"/>
    </location>
</feature>
<evidence type="ECO:0000313" key="3">
    <source>
        <dbReference type="EMBL" id="EKD20767.1"/>
    </source>
</evidence>
<evidence type="ECO:0000313" key="4">
    <source>
        <dbReference type="Proteomes" id="UP000006753"/>
    </source>
</evidence>
<dbReference type="EMBL" id="JH921429">
    <property type="protein sequence ID" value="EKD20767.1"/>
    <property type="molecule type" value="Genomic_DNA"/>
</dbReference>
<protein>
    <submittedName>
        <fullName evidence="3">Uncharacterized protein</fullName>
    </submittedName>
</protein>
<feature type="compositionally biased region" description="Gly residues" evidence="1">
    <location>
        <begin position="253"/>
        <end position="273"/>
    </location>
</feature>
<organism evidence="3 4">
    <name type="scientific">Marssonina brunnea f. sp. multigermtubi (strain MB_m1)</name>
    <name type="common">Marssonina leaf spot fungus</name>
    <dbReference type="NCBI Taxonomy" id="1072389"/>
    <lineage>
        <taxon>Eukaryota</taxon>
        <taxon>Fungi</taxon>
        <taxon>Dikarya</taxon>
        <taxon>Ascomycota</taxon>
        <taxon>Pezizomycotina</taxon>
        <taxon>Leotiomycetes</taxon>
        <taxon>Helotiales</taxon>
        <taxon>Drepanopezizaceae</taxon>
        <taxon>Drepanopeziza</taxon>
    </lineage>
</organism>
<dbReference type="InterPro" id="IPR051412">
    <property type="entry name" value="Formin_Homology_Diaphanous_sf"/>
</dbReference>
<feature type="transmembrane region" description="Helical" evidence="2">
    <location>
        <begin position="419"/>
        <end position="441"/>
    </location>
</feature>
<keyword evidence="2" id="KW-0472">Membrane</keyword>
<dbReference type="Proteomes" id="UP000006753">
    <property type="component" value="Unassembled WGS sequence"/>
</dbReference>
<feature type="compositionally biased region" description="Pro residues" evidence="1">
    <location>
        <begin position="171"/>
        <end position="190"/>
    </location>
</feature>
<feature type="compositionally biased region" description="Pro residues" evidence="1">
    <location>
        <begin position="314"/>
        <end position="343"/>
    </location>
</feature>
<dbReference type="PANTHER" id="PTHR45691">
    <property type="entry name" value="PROTEIN DIAPHANOUS"/>
    <property type="match status" value="1"/>
</dbReference>
<keyword evidence="4" id="KW-1185">Reference proteome</keyword>
<feature type="compositionally biased region" description="Basic and acidic residues" evidence="1">
    <location>
        <begin position="24"/>
        <end position="41"/>
    </location>
</feature>
<keyword evidence="2" id="KW-0812">Transmembrane</keyword>
<dbReference type="InParanoid" id="K1X6N4"/>
<feature type="compositionally biased region" description="Polar residues" evidence="1">
    <location>
        <begin position="301"/>
        <end position="310"/>
    </location>
</feature>
<feature type="region of interest" description="Disordered" evidence="1">
    <location>
        <begin position="96"/>
        <end position="344"/>
    </location>
</feature>
<evidence type="ECO:0000256" key="2">
    <source>
        <dbReference type="SAM" id="Phobius"/>
    </source>
</evidence>
<sequence>MQTRNSNRPLINQATINQATTERATTDRITTDQKTIDRPPTDRPTQQVPPIPPANLASPSSQPRPAIPPIIMNSDLADEEARIQRAIAEQDERIAAIWRQAEEEGEEKEGGEGEDLADVDTDAEGEESAEGEGSEESGSENGSGSSSGRHRQRESRHVHTERGHLYRTTPFPSPPASPRPPPPPPPPPRLLPSSFALTADDHYNFTRLPATPAYGQDPGRAQSEGAVCAAAAVAAVAASASAAAPRQGRGRGRGQGLSLGAGPGPGPGPGLGQDHGHSHSYGHGHGHGHHQPLPVPIPSRQRISSVSTIRTRLPRPPPSASCPPPPSASSPPPPSTPPSPPPRLRLFLERQQQRWHARWLIWRPRSSHVQILIGAVARVAQALYALAQAALQDVGRDIRDAYYVFGPLGRWVTRGVARLVWFVVKYFYLLVVLGYAGCVGVHQLLTRVPGVRWVSWIGLPAYALVVGGLCAVPLVPSCDRGLFRLCVIYAPPDPAGSRPPAPGAILELNATQAHTLLHDFESLASVEFWDQSLQQATDLEKLGRELRLLRAPYQRLHAYWKWEPDVKLEARYAAAIEPLALVIATLDSSAEDLIVFQYHVSTAYTMIETTLRFFRRRIGTLAPGWYGFRGSAVTAFKTDYAAFATASIDQIDRLIAFIEEIIDLLLRTQTTLDALSGVMQHIARDRLEDYRAQWWWTRLWWSRLHSAYSLEGRDMENVRAASATTIESLTLAQHHLQDRKTRWVEFYNVLDKSTGELDRKGYESLAFQLSVLDAIWTEYRKRSRLASERVTSALLEKEKGRKGGRKEIGAGKVVF</sequence>
<feature type="transmembrane region" description="Helical" evidence="2">
    <location>
        <begin position="453"/>
        <end position="475"/>
    </location>
</feature>
<evidence type="ECO:0000256" key="1">
    <source>
        <dbReference type="SAM" id="MobiDB-lite"/>
    </source>
</evidence>
<name>K1X6N4_MARBU</name>
<dbReference type="KEGG" id="mbe:MBM_01449"/>
<dbReference type="OrthoDB" id="10623438at2759"/>
<keyword evidence="2" id="KW-1133">Transmembrane helix</keyword>
<dbReference type="PANTHER" id="PTHR45691:SF1">
    <property type="entry name" value="FH2 DOMAIN-CONTAINING PROTEIN 1-RELATED"/>
    <property type="match status" value="1"/>
</dbReference>